<keyword evidence="4" id="KW-1185">Reference proteome</keyword>
<dbReference type="Pfam" id="PF13469">
    <property type="entry name" value="Sulfotransfer_3"/>
    <property type="match status" value="1"/>
</dbReference>
<dbReference type="SUPFAM" id="SSF52540">
    <property type="entry name" value="P-loop containing nucleoside triphosphate hydrolases"/>
    <property type="match status" value="1"/>
</dbReference>
<dbReference type="eggNOG" id="COG0457">
    <property type="taxonomic scope" value="Bacteria"/>
</dbReference>
<keyword evidence="1" id="KW-0808">Transferase</keyword>
<dbReference type="InterPro" id="IPR019734">
    <property type="entry name" value="TPR_rpt"/>
</dbReference>
<comment type="caution">
    <text evidence="3">The sequence shown here is derived from an EMBL/GenBank/DDBJ whole genome shotgun (WGS) entry which is preliminary data.</text>
</comment>
<feature type="repeat" description="TPR" evidence="2">
    <location>
        <begin position="157"/>
        <end position="190"/>
    </location>
</feature>
<evidence type="ECO:0000256" key="1">
    <source>
        <dbReference type="ARBA" id="ARBA00022679"/>
    </source>
</evidence>
<dbReference type="GO" id="GO:0008476">
    <property type="term" value="F:protein-tyrosine sulfotransferase activity"/>
    <property type="evidence" value="ECO:0007669"/>
    <property type="project" value="InterPro"/>
</dbReference>
<dbReference type="PANTHER" id="PTHR12788">
    <property type="entry name" value="PROTEIN-TYROSINE SULFOTRANSFERASE 2"/>
    <property type="match status" value="1"/>
</dbReference>
<dbReference type="Gene3D" id="1.25.40.10">
    <property type="entry name" value="Tetratricopeptide repeat domain"/>
    <property type="match status" value="1"/>
</dbReference>
<dbReference type="InterPro" id="IPR027417">
    <property type="entry name" value="P-loop_NTPase"/>
</dbReference>
<sequence length="532" mass="58180">MPKKEPTDKILTRAKKAANAGDFQAAVTAFGQVLARFPSNKRALQGMAALRATALPQLQAAAQQAQEERRWPDAEAQLRAACLLAPDQADMGFALAACLMEQRKAPAALAAVQTILKKMPDHPQALNIQGAAQRLMGQGAAAKQSFTAALGDPATDVQSLNNLGISARAEGARTDAAEYYRRAIAADPANPALHLNLSQETTYSADTPHLQQMRDLLASKDRNSPAMAPLHFALFKAFDDLGDTDMAFAHLEKANTLAKANLQYDFQKDAIPCALSKVLLKEPMHSAEVATTQRPIFITGLPRTGTTLAEQILARSEGTRPCGELTVVQLAVVRLMREVMDRPQKALTQSDIDDLGAELRSGLAEYGDGAAVLIDKMPLNFRWIGFICAALPEARIVHMSRDPMAVAWSLYRQYFDSAGNGFVYDPSDIARFMALHRDLMTHWRNCYPDRIFDLSYEALVSDPETTTRALAAATGLDWSENWLTPEKASHLVLTASARQIRKPIYRDSNDQWARYEAQLAPMRAALVAAGLI</sequence>
<dbReference type="Pfam" id="PF13432">
    <property type="entry name" value="TPR_16"/>
    <property type="match status" value="2"/>
</dbReference>
<name>A0A061STZ7_9RHOB</name>
<dbReference type="PANTHER" id="PTHR12788:SF10">
    <property type="entry name" value="PROTEIN-TYROSINE SULFOTRANSFERASE"/>
    <property type="match status" value="1"/>
</dbReference>
<dbReference type="STRING" id="83219.PM02_12525"/>
<dbReference type="InterPro" id="IPR026634">
    <property type="entry name" value="TPST-like"/>
</dbReference>
<organism evidence="3 4">
    <name type="scientific">Sulfitobacter mediterraneus</name>
    <dbReference type="NCBI Taxonomy" id="83219"/>
    <lineage>
        <taxon>Bacteria</taxon>
        <taxon>Pseudomonadati</taxon>
        <taxon>Pseudomonadota</taxon>
        <taxon>Alphaproteobacteria</taxon>
        <taxon>Rhodobacterales</taxon>
        <taxon>Roseobacteraceae</taxon>
        <taxon>Sulfitobacter</taxon>
    </lineage>
</organism>
<evidence type="ECO:0000256" key="2">
    <source>
        <dbReference type="PROSITE-ProRule" id="PRU00339"/>
    </source>
</evidence>
<keyword evidence="2" id="KW-0802">TPR repeat</keyword>
<dbReference type="SUPFAM" id="SSF48452">
    <property type="entry name" value="TPR-like"/>
    <property type="match status" value="1"/>
</dbReference>
<proteinExistence type="predicted"/>
<gene>
    <name evidence="3" type="ORF">PM02_12525</name>
</gene>
<dbReference type="RefSeq" id="WP_037908912.1">
    <property type="nucleotide sequence ID" value="NZ_JEMU01000010.1"/>
</dbReference>
<protein>
    <submittedName>
        <fullName evidence="3">Uncharacterized protein</fullName>
    </submittedName>
</protein>
<dbReference type="SMART" id="SM00028">
    <property type="entry name" value="TPR"/>
    <property type="match status" value="5"/>
</dbReference>
<dbReference type="Proteomes" id="UP000027337">
    <property type="component" value="Unassembled WGS sequence"/>
</dbReference>
<evidence type="ECO:0000313" key="4">
    <source>
        <dbReference type="Proteomes" id="UP000027337"/>
    </source>
</evidence>
<dbReference type="AlphaFoldDB" id="A0A061STZ7"/>
<accession>A0A061STZ7</accession>
<dbReference type="EMBL" id="JEMU01000010">
    <property type="protein sequence ID" value="KAJ02720.1"/>
    <property type="molecule type" value="Genomic_DNA"/>
</dbReference>
<dbReference type="Gene3D" id="3.40.50.300">
    <property type="entry name" value="P-loop containing nucleotide triphosphate hydrolases"/>
    <property type="match status" value="1"/>
</dbReference>
<dbReference type="InterPro" id="IPR011990">
    <property type="entry name" value="TPR-like_helical_dom_sf"/>
</dbReference>
<evidence type="ECO:0000313" key="3">
    <source>
        <dbReference type="EMBL" id="KAJ02720.1"/>
    </source>
</evidence>
<dbReference type="PROSITE" id="PS50005">
    <property type="entry name" value="TPR"/>
    <property type="match status" value="1"/>
</dbReference>
<reference evidence="3 4" key="1">
    <citation type="journal article" date="2014" name="Genome Announc.">
        <title>Draft Genome Sequences of Two Isolates of the Roseobacter Group, Sulfitobacter sp. Strains 3SOLIMAR09 and 1FIGIMAR09, from Harbors of Mallorca Island (Mediterranean Sea).</title>
        <authorList>
            <person name="Mas-Llado M."/>
            <person name="Pina-Villalonga J.M."/>
            <person name="Brunet-Galmes I."/>
            <person name="Nogales B."/>
            <person name="Bosch R."/>
        </authorList>
    </citation>
    <scope>NUCLEOTIDE SEQUENCE [LARGE SCALE GENOMIC DNA]</scope>
    <source>
        <strain evidence="3 4">1FIGIMAR09</strain>
    </source>
</reference>